<accession>A0A8J2SER5</accession>
<sequence length="212" mass="23224">IQTRRQATHARDAKSTVNVKTFLLCRARASRGSAFGRVPDAICRLIAAIAGGCFVPADGFRGRREGCVFKLGGRGLGYYPDFAALEQAARDRELSSEDRVRAIKIQLEVDSASPPASAEAWDGLLSRLQELDRLTTDDPGTNAILASVGGEVIGLLLDLRNSQGRRFLRQIRIGVYSGKTRVELIQPTQPSKVETAVAELARDLVAKYKQWR</sequence>
<protein>
    <submittedName>
        <fullName evidence="1">Uncharacterized protein</fullName>
    </submittedName>
</protein>
<dbReference type="OrthoDB" id="10658968at2759"/>
<gene>
    <name evidence="1" type="ORF">PECAL_2P23310</name>
</gene>
<organism evidence="1 2">
    <name type="scientific">Pelagomonas calceolata</name>
    <dbReference type="NCBI Taxonomy" id="35677"/>
    <lineage>
        <taxon>Eukaryota</taxon>
        <taxon>Sar</taxon>
        <taxon>Stramenopiles</taxon>
        <taxon>Ochrophyta</taxon>
        <taxon>Pelagophyceae</taxon>
        <taxon>Pelagomonadales</taxon>
        <taxon>Pelagomonadaceae</taxon>
        <taxon>Pelagomonas</taxon>
    </lineage>
</organism>
<feature type="non-terminal residue" evidence="1">
    <location>
        <position position="1"/>
    </location>
</feature>
<comment type="caution">
    <text evidence="1">The sequence shown here is derived from an EMBL/GenBank/DDBJ whole genome shotgun (WGS) entry which is preliminary data.</text>
</comment>
<evidence type="ECO:0000313" key="2">
    <source>
        <dbReference type="Proteomes" id="UP000789595"/>
    </source>
</evidence>
<proteinExistence type="predicted"/>
<dbReference type="AlphaFoldDB" id="A0A8J2SER5"/>
<feature type="non-terminal residue" evidence="1">
    <location>
        <position position="212"/>
    </location>
</feature>
<reference evidence="1" key="1">
    <citation type="submission" date="2021-11" db="EMBL/GenBank/DDBJ databases">
        <authorList>
            <consortium name="Genoscope - CEA"/>
            <person name="William W."/>
        </authorList>
    </citation>
    <scope>NUCLEOTIDE SEQUENCE</scope>
</reference>
<name>A0A8J2SER5_9STRA</name>
<evidence type="ECO:0000313" key="1">
    <source>
        <dbReference type="EMBL" id="CAH0369216.1"/>
    </source>
</evidence>
<keyword evidence="2" id="KW-1185">Reference proteome</keyword>
<dbReference type="Proteomes" id="UP000789595">
    <property type="component" value="Unassembled WGS sequence"/>
</dbReference>
<dbReference type="EMBL" id="CAKKNE010000002">
    <property type="protein sequence ID" value="CAH0369216.1"/>
    <property type="molecule type" value="Genomic_DNA"/>
</dbReference>